<comment type="function">
    <text evidence="9">Exoribonuclease involved in ribosome biosynthesis. Involved in the processing of ITS1, the internal transcribed spacer localized between the 18S and 5.8S rRNAs.</text>
</comment>
<keyword evidence="6" id="KW-0378">Hydrolase</keyword>
<sequence>MTTTPASKKAQKPTKAPKSKAKPATASKDAPPPPVASEKPKREISTNWKSLSATINKPSKSTGSAKVTKKVPKAGKKQPKAAQALDAATHLKPLAGSVKRTKVKKDGLGEKVKHAAGKFAEVVGLKKADSAKKAIAGQKRKPVEVEEFDTDEDEETVDDILNPTKRRKTVAQVVAAPPAVSPVVPAPTPISAKPAASVAAASEPAEDSDSDFELGGTHLSSSAMLRKAAAARECCNAPVVDTRPVRSIQECFEDLESDPLTIAAVTANEEELRAKSQAIRTRDLSILDAIMAGSSSGSSLTGLPDDIRGEAIVPGNPITLGAVLMTDASHPGQQKMGKYVGIDCEMVGVGPGGIQSVLARVSLVNFYGHVLLDEFVVPQEPVTDYRTHVSGITPELLVNATPFKEIQQRVADLIKDRIVVGHALKNDFAALLLQHPGKLVRDTALYKPFRALAKGRAPALRKLAKELLAIDIQKGEHSSVEDAKVAMLLYRKERVQWERTIKRRIDKGLDKE</sequence>
<feature type="region of interest" description="Disordered" evidence="10">
    <location>
        <begin position="195"/>
        <end position="215"/>
    </location>
</feature>
<dbReference type="EMBL" id="JADGJQ010000005">
    <property type="protein sequence ID" value="KAJ3183782.1"/>
    <property type="molecule type" value="Genomic_DNA"/>
</dbReference>
<keyword evidence="7 12" id="KW-0269">Exonuclease</keyword>
<evidence type="ECO:0000256" key="5">
    <source>
        <dbReference type="ARBA" id="ARBA00022722"/>
    </source>
</evidence>
<name>A0AAD5TUX0_9FUNG</name>
<dbReference type="FunFam" id="3.30.420.10:FF:000007">
    <property type="entry name" value="Interferon-stimulated exonuclease gene 20"/>
    <property type="match status" value="1"/>
</dbReference>
<dbReference type="PANTHER" id="PTHR12801">
    <property type="entry name" value="RNA EXONUCLEASE REXO1 / RECO3 FAMILY MEMBER-RELATED"/>
    <property type="match status" value="1"/>
</dbReference>
<evidence type="ECO:0000256" key="9">
    <source>
        <dbReference type="ARBA" id="ARBA00025599"/>
    </source>
</evidence>
<protein>
    <recommendedName>
        <fullName evidence="3">RNA exonuclease 4</fullName>
    </recommendedName>
</protein>
<dbReference type="Gene3D" id="3.30.420.10">
    <property type="entry name" value="Ribonuclease H-like superfamily/Ribonuclease H"/>
    <property type="match status" value="1"/>
</dbReference>
<keyword evidence="13" id="KW-1185">Reference proteome</keyword>
<evidence type="ECO:0000256" key="4">
    <source>
        <dbReference type="ARBA" id="ARBA00022552"/>
    </source>
</evidence>
<organism evidence="12 13">
    <name type="scientific">Geranomyces variabilis</name>
    <dbReference type="NCBI Taxonomy" id="109894"/>
    <lineage>
        <taxon>Eukaryota</taxon>
        <taxon>Fungi</taxon>
        <taxon>Fungi incertae sedis</taxon>
        <taxon>Chytridiomycota</taxon>
        <taxon>Chytridiomycota incertae sedis</taxon>
        <taxon>Chytridiomycetes</taxon>
        <taxon>Spizellomycetales</taxon>
        <taxon>Powellomycetaceae</taxon>
        <taxon>Geranomyces</taxon>
    </lineage>
</organism>
<evidence type="ECO:0000256" key="1">
    <source>
        <dbReference type="ARBA" id="ARBA00004123"/>
    </source>
</evidence>
<dbReference type="InterPro" id="IPR037431">
    <property type="entry name" value="REX4_DEDDh_dom"/>
</dbReference>
<keyword evidence="8" id="KW-0539">Nucleus</keyword>
<dbReference type="InterPro" id="IPR013520">
    <property type="entry name" value="Ribonucl_H"/>
</dbReference>
<reference evidence="12" key="1">
    <citation type="submission" date="2020-05" db="EMBL/GenBank/DDBJ databases">
        <title>Phylogenomic resolution of chytrid fungi.</title>
        <authorList>
            <person name="Stajich J.E."/>
            <person name="Amses K."/>
            <person name="Simmons R."/>
            <person name="Seto K."/>
            <person name="Myers J."/>
            <person name="Bonds A."/>
            <person name="Quandt C.A."/>
            <person name="Barry K."/>
            <person name="Liu P."/>
            <person name="Grigoriev I."/>
            <person name="Longcore J.E."/>
            <person name="James T.Y."/>
        </authorList>
    </citation>
    <scope>NUCLEOTIDE SEQUENCE</scope>
    <source>
        <strain evidence="12">JEL0379</strain>
    </source>
</reference>
<dbReference type="AlphaFoldDB" id="A0AAD5TUX0"/>
<dbReference type="GO" id="GO:0006364">
    <property type="term" value="P:rRNA processing"/>
    <property type="evidence" value="ECO:0007669"/>
    <property type="project" value="UniProtKB-KW"/>
</dbReference>
<dbReference type="GO" id="GO:0003676">
    <property type="term" value="F:nucleic acid binding"/>
    <property type="evidence" value="ECO:0007669"/>
    <property type="project" value="InterPro"/>
</dbReference>
<comment type="similarity">
    <text evidence="2">Belongs to the REXO4 family.</text>
</comment>
<feature type="region of interest" description="Disordered" evidence="10">
    <location>
        <begin position="130"/>
        <end position="155"/>
    </location>
</feature>
<dbReference type="SUPFAM" id="SSF53098">
    <property type="entry name" value="Ribonuclease H-like"/>
    <property type="match status" value="1"/>
</dbReference>
<comment type="caution">
    <text evidence="12">The sequence shown here is derived from an EMBL/GenBank/DDBJ whole genome shotgun (WGS) entry which is preliminary data.</text>
</comment>
<dbReference type="InterPro" id="IPR012337">
    <property type="entry name" value="RNaseH-like_sf"/>
</dbReference>
<evidence type="ECO:0000313" key="12">
    <source>
        <dbReference type="EMBL" id="KAJ3183782.1"/>
    </source>
</evidence>
<dbReference type="Proteomes" id="UP001212152">
    <property type="component" value="Unassembled WGS sequence"/>
</dbReference>
<proteinExistence type="inferred from homology"/>
<dbReference type="InterPro" id="IPR036397">
    <property type="entry name" value="RNaseH_sf"/>
</dbReference>
<comment type="subcellular location">
    <subcellularLocation>
        <location evidence="1">Nucleus</location>
    </subcellularLocation>
</comment>
<dbReference type="CDD" id="cd06144">
    <property type="entry name" value="REX4_like"/>
    <property type="match status" value="1"/>
</dbReference>
<dbReference type="GO" id="GO:0005634">
    <property type="term" value="C:nucleus"/>
    <property type="evidence" value="ECO:0007669"/>
    <property type="project" value="UniProtKB-SubCell"/>
</dbReference>
<dbReference type="PANTHER" id="PTHR12801:SF45">
    <property type="entry name" value="RNA EXONUCLEASE 4"/>
    <property type="match status" value="1"/>
</dbReference>
<evidence type="ECO:0000256" key="7">
    <source>
        <dbReference type="ARBA" id="ARBA00022839"/>
    </source>
</evidence>
<evidence type="ECO:0000256" key="10">
    <source>
        <dbReference type="SAM" id="MobiDB-lite"/>
    </source>
</evidence>
<dbReference type="GO" id="GO:0008408">
    <property type="term" value="F:3'-5' exonuclease activity"/>
    <property type="evidence" value="ECO:0007669"/>
    <property type="project" value="InterPro"/>
</dbReference>
<dbReference type="Pfam" id="PF00929">
    <property type="entry name" value="RNase_T"/>
    <property type="match status" value="1"/>
</dbReference>
<evidence type="ECO:0000259" key="11">
    <source>
        <dbReference type="SMART" id="SM00479"/>
    </source>
</evidence>
<keyword evidence="5" id="KW-0540">Nuclease</keyword>
<evidence type="ECO:0000256" key="2">
    <source>
        <dbReference type="ARBA" id="ARBA00010489"/>
    </source>
</evidence>
<evidence type="ECO:0000256" key="6">
    <source>
        <dbReference type="ARBA" id="ARBA00022801"/>
    </source>
</evidence>
<evidence type="ECO:0000256" key="8">
    <source>
        <dbReference type="ARBA" id="ARBA00023242"/>
    </source>
</evidence>
<accession>A0AAD5TUX0</accession>
<feature type="compositionally biased region" description="Acidic residues" evidence="10">
    <location>
        <begin position="145"/>
        <end position="155"/>
    </location>
</feature>
<feature type="compositionally biased region" description="Basic residues" evidence="10">
    <location>
        <begin position="9"/>
        <end position="21"/>
    </location>
</feature>
<keyword evidence="4" id="KW-0698">rRNA processing</keyword>
<evidence type="ECO:0000313" key="13">
    <source>
        <dbReference type="Proteomes" id="UP001212152"/>
    </source>
</evidence>
<gene>
    <name evidence="12" type="primary">REX4</name>
    <name evidence="12" type="ORF">HDU87_005898</name>
</gene>
<evidence type="ECO:0000256" key="3">
    <source>
        <dbReference type="ARBA" id="ARBA00016937"/>
    </source>
</evidence>
<dbReference type="SMART" id="SM00479">
    <property type="entry name" value="EXOIII"/>
    <property type="match status" value="1"/>
</dbReference>
<feature type="domain" description="Exonuclease" evidence="11">
    <location>
        <begin position="338"/>
        <end position="499"/>
    </location>
</feature>
<dbReference type="InterPro" id="IPR047021">
    <property type="entry name" value="REXO1/3/4-like"/>
</dbReference>
<feature type="compositionally biased region" description="Basic residues" evidence="10">
    <location>
        <begin position="67"/>
        <end position="79"/>
    </location>
</feature>
<feature type="compositionally biased region" description="Polar residues" evidence="10">
    <location>
        <begin position="45"/>
        <end position="64"/>
    </location>
</feature>
<feature type="region of interest" description="Disordered" evidence="10">
    <location>
        <begin position="1"/>
        <end position="82"/>
    </location>
</feature>